<gene>
    <name evidence="2" type="ORF">GDO86_001274</name>
</gene>
<evidence type="ECO:0000256" key="1">
    <source>
        <dbReference type="SAM" id="MobiDB-lite"/>
    </source>
</evidence>
<organism evidence="2 3">
    <name type="scientific">Hymenochirus boettgeri</name>
    <name type="common">Congo dwarf clawed frog</name>
    <dbReference type="NCBI Taxonomy" id="247094"/>
    <lineage>
        <taxon>Eukaryota</taxon>
        <taxon>Metazoa</taxon>
        <taxon>Chordata</taxon>
        <taxon>Craniata</taxon>
        <taxon>Vertebrata</taxon>
        <taxon>Euteleostomi</taxon>
        <taxon>Amphibia</taxon>
        <taxon>Batrachia</taxon>
        <taxon>Anura</taxon>
        <taxon>Pipoidea</taxon>
        <taxon>Pipidae</taxon>
        <taxon>Pipinae</taxon>
        <taxon>Hymenochirus</taxon>
    </lineage>
</organism>
<feature type="region of interest" description="Disordered" evidence="1">
    <location>
        <begin position="22"/>
        <end position="61"/>
    </location>
</feature>
<name>A0A8T2KHJ1_9PIPI</name>
<sequence>SPVEHVPAASAYQNASAELYTEPHPVSPLPAAAPTSALPSFSPSSSRTPTASQTASYPGSKNMSIAASTISTAISAQSRYMFASVFPSFVLTYKYLQQD</sequence>
<dbReference type="EMBL" id="JAACNH010000001">
    <property type="protein sequence ID" value="KAG8454990.1"/>
    <property type="molecule type" value="Genomic_DNA"/>
</dbReference>
<feature type="compositionally biased region" description="Low complexity" evidence="1">
    <location>
        <begin position="29"/>
        <end position="56"/>
    </location>
</feature>
<comment type="caution">
    <text evidence="2">The sequence shown here is derived from an EMBL/GenBank/DDBJ whole genome shotgun (WGS) entry which is preliminary data.</text>
</comment>
<evidence type="ECO:0000313" key="3">
    <source>
        <dbReference type="Proteomes" id="UP000812440"/>
    </source>
</evidence>
<protein>
    <submittedName>
        <fullName evidence="2">Uncharacterized protein</fullName>
    </submittedName>
</protein>
<dbReference type="AlphaFoldDB" id="A0A8T2KHJ1"/>
<dbReference type="Proteomes" id="UP000812440">
    <property type="component" value="Chromosome 1"/>
</dbReference>
<proteinExistence type="predicted"/>
<evidence type="ECO:0000313" key="2">
    <source>
        <dbReference type="EMBL" id="KAG8454990.1"/>
    </source>
</evidence>
<keyword evidence="3" id="KW-1185">Reference proteome</keyword>
<accession>A0A8T2KHJ1</accession>
<reference evidence="2" key="1">
    <citation type="thesis" date="2020" institute="ProQuest LLC" country="789 East Eisenhower Parkway, Ann Arbor, MI, USA">
        <title>Comparative Genomics and Chromosome Evolution.</title>
        <authorList>
            <person name="Mudd A.B."/>
        </authorList>
    </citation>
    <scope>NUCLEOTIDE SEQUENCE</scope>
    <source>
        <strain evidence="2">Female2</strain>
        <tissue evidence="2">Blood</tissue>
    </source>
</reference>
<feature type="non-terminal residue" evidence="2">
    <location>
        <position position="99"/>
    </location>
</feature>